<proteinExistence type="predicted"/>
<gene>
    <name evidence="3" type="primary">tagA_2</name>
    <name evidence="3" type="ORF">Pla108_17670</name>
</gene>
<dbReference type="PANTHER" id="PTHR34136:SF1">
    <property type="entry name" value="UDP-N-ACETYL-D-MANNOSAMINURONIC ACID TRANSFERASE"/>
    <property type="match status" value="1"/>
</dbReference>
<dbReference type="AlphaFoldDB" id="A0A5C6AEL8"/>
<comment type="caution">
    <text evidence="3">The sequence shown here is derived from an EMBL/GenBank/DDBJ whole genome shotgun (WGS) entry which is preliminary data.</text>
</comment>
<dbReference type="EC" id="2.4.1.187" evidence="3"/>
<dbReference type="NCBIfam" id="TIGR00696">
    <property type="entry name" value="wecG_tagA_cpsF"/>
    <property type="match status" value="1"/>
</dbReference>
<evidence type="ECO:0000256" key="1">
    <source>
        <dbReference type="ARBA" id="ARBA00022676"/>
    </source>
</evidence>
<dbReference type="EMBL" id="SJPR01000002">
    <property type="protein sequence ID" value="TWT97615.1"/>
    <property type="molecule type" value="Genomic_DNA"/>
</dbReference>
<dbReference type="RefSeq" id="WP_197526398.1">
    <property type="nucleotide sequence ID" value="NZ_SJPR01000002.1"/>
</dbReference>
<evidence type="ECO:0000256" key="2">
    <source>
        <dbReference type="ARBA" id="ARBA00022679"/>
    </source>
</evidence>
<keyword evidence="4" id="KW-1185">Reference proteome</keyword>
<dbReference type="InterPro" id="IPR004629">
    <property type="entry name" value="WecG_TagA_CpsF"/>
</dbReference>
<dbReference type="GO" id="GO:0047244">
    <property type="term" value="F:N-acetylglucosaminyldiphosphoundecaprenol N-acetyl-beta-D-mannosaminyltransferase activity"/>
    <property type="evidence" value="ECO:0007669"/>
    <property type="project" value="UniProtKB-EC"/>
</dbReference>
<name>A0A5C6AEL8_9BACT</name>
<protein>
    <submittedName>
        <fullName evidence="3">Putative N-acetylmannosaminyltransferase</fullName>
        <ecNumber evidence="3">2.4.1.187</ecNumber>
    </submittedName>
</protein>
<dbReference type="Pfam" id="PF03808">
    <property type="entry name" value="Glyco_tran_WecG"/>
    <property type="match status" value="1"/>
</dbReference>
<keyword evidence="2 3" id="KW-0808">Transferase</keyword>
<reference evidence="3 4" key="1">
    <citation type="submission" date="2019-02" db="EMBL/GenBank/DDBJ databases">
        <title>Deep-cultivation of Planctomycetes and their phenomic and genomic characterization uncovers novel biology.</title>
        <authorList>
            <person name="Wiegand S."/>
            <person name="Jogler M."/>
            <person name="Boedeker C."/>
            <person name="Pinto D."/>
            <person name="Vollmers J."/>
            <person name="Rivas-Marin E."/>
            <person name="Kohn T."/>
            <person name="Peeters S.H."/>
            <person name="Heuer A."/>
            <person name="Rast P."/>
            <person name="Oberbeckmann S."/>
            <person name="Bunk B."/>
            <person name="Jeske O."/>
            <person name="Meyerdierks A."/>
            <person name="Storesund J.E."/>
            <person name="Kallscheuer N."/>
            <person name="Luecker S."/>
            <person name="Lage O.M."/>
            <person name="Pohl T."/>
            <person name="Merkel B.J."/>
            <person name="Hornburger P."/>
            <person name="Mueller R.-W."/>
            <person name="Bruemmer F."/>
            <person name="Labrenz M."/>
            <person name="Spormann A.M."/>
            <person name="Op Den Camp H."/>
            <person name="Overmann J."/>
            <person name="Amann R."/>
            <person name="Jetten M.S.M."/>
            <person name="Mascher T."/>
            <person name="Medema M.H."/>
            <person name="Devos D.P."/>
            <person name="Kaster A.-K."/>
            <person name="Ovreas L."/>
            <person name="Rohde M."/>
            <person name="Galperin M.Y."/>
            <person name="Jogler C."/>
        </authorList>
    </citation>
    <scope>NUCLEOTIDE SEQUENCE [LARGE SCALE GENOMIC DNA]</scope>
    <source>
        <strain evidence="3 4">Pla108</strain>
    </source>
</reference>
<evidence type="ECO:0000313" key="3">
    <source>
        <dbReference type="EMBL" id="TWT97615.1"/>
    </source>
</evidence>
<dbReference type="PANTHER" id="PTHR34136">
    <property type="match status" value="1"/>
</dbReference>
<keyword evidence="1 3" id="KW-0328">Glycosyltransferase</keyword>
<dbReference type="CDD" id="cd06533">
    <property type="entry name" value="Glyco_transf_WecG_TagA"/>
    <property type="match status" value="1"/>
</dbReference>
<sequence>MIAVASTKPIPVQRTVLFNTRIDCVTLDQAVDQIFDWIGEYRRADEMELPANRYVLTPNVDHVVRLQPNRKRNRSEFSRAYDGASLVVADGWPIVAASRLFGPSLPERVAGSDLTPALLSEAADRGGLRLFLLGGMPGVPELAARRIAEQWPQVEVVGIESPRHGFEQDEQENDRLCRVISAARPDLLIVGLGSPKQELWLHRYYDRLDAAVAIGAGATIDFLAGAQIRAPKWVQRIGMEWAHRALSDPKRLGARYARGLFKFPLLCAAELLNCRRRSIVRVDGTDQDVGERLRPLRGKA</sequence>
<dbReference type="Proteomes" id="UP000317421">
    <property type="component" value="Unassembled WGS sequence"/>
</dbReference>
<accession>A0A5C6AEL8</accession>
<evidence type="ECO:0000313" key="4">
    <source>
        <dbReference type="Proteomes" id="UP000317421"/>
    </source>
</evidence>
<organism evidence="3 4">
    <name type="scientific">Botrimarina colliarenosi</name>
    <dbReference type="NCBI Taxonomy" id="2528001"/>
    <lineage>
        <taxon>Bacteria</taxon>
        <taxon>Pseudomonadati</taxon>
        <taxon>Planctomycetota</taxon>
        <taxon>Planctomycetia</taxon>
        <taxon>Pirellulales</taxon>
        <taxon>Lacipirellulaceae</taxon>
        <taxon>Botrimarina</taxon>
    </lineage>
</organism>